<evidence type="ECO:0000256" key="1">
    <source>
        <dbReference type="ARBA" id="ARBA00001971"/>
    </source>
</evidence>
<dbReference type="InterPro" id="IPR002401">
    <property type="entry name" value="Cyt_P450_E_grp-I"/>
</dbReference>
<dbReference type="FunFam" id="1.10.630.10:FF:000001">
    <property type="entry name" value="Cytochrome P450, family 2"/>
    <property type="match status" value="1"/>
</dbReference>
<dbReference type="FunCoup" id="A0A6I8RWZ1">
    <property type="interactions" value="164"/>
</dbReference>
<dbReference type="InParanoid" id="A0A6I8RWZ1"/>
<dbReference type="GO" id="GO:0020037">
    <property type="term" value="F:heme binding"/>
    <property type="evidence" value="ECO:0007669"/>
    <property type="project" value="InterPro"/>
</dbReference>
<keyword evidence="5" id="KW-0349">Heme</keyword>
<evidence type="ECO:0000256" key="11">
    <source>
        <dbReference type="ARBA" id="ARBA00023033"/>
    </source>
</evidence>
<evidence type="ECO:0000256" key="10">
    <source>
        <dbReference type="ARBA" id="ARBA00023004"/>
    </source>
</evidence>
<organism evidence="13">
    <name type="scientific">Xenopus tropicalis</name>
    <name type="common">Western clawed frog</name>
    <name type="synonym">Silurana tropicalis</name>
    <dbReference type="NCBI Taxonomy" id="8364"/>
    <lineage>
        <taxon>Eukaryota</taxon>
        <taxon>Metazoa</taxon>
        <taxon>Chordata</taxon>
        <taxon>Craniata</taxon>
        <taxon>Vertebrata</taxon>
        <taxon>Euteleostomi</taxon>
        <taxon>Amphibia</taxon>
        <taxon>Batrachia</taxon>
        <taxon>Anura</taxon>
        <taxon>Pipoidea</taxon>
        <taxon>Pipidae</taxon>
        <taxon>Xenopodinae</taxon>
        <taxon>Xenopus</taxon>
        <taxon>Silurana</taxon>
    </lineage>
</organism>
<dbReference type="Ensembl" id="ENSXETT00000081870">
    <property type="protein sequence ID" value="ENSXETP00000085735"/>
    <property type="gene ID" value="ENSXETG00000030746"/>
</dbReference>
<dbReference type="InterPro" id="IPR036396">
    <property type="entry name" value="Cyt_P450_sf"/>
</dbReference>
<evidence type="ECO:0000256" key="3">
    <source>
        <dbReference type="ARBA" id="ARBA00004406"/>
    </source>
</evidence>
<keyword evidence="12" id="KW-0472">Membrane</keyword>
<evidence type="ECO:0000313" key="13">
    <source>
        <dbReference type="Ensembl" id="ENSXETP00000085735"/>
    </source>
</evidence>
<dbReference type="GO" id="GO:0005789">
    <property type="term" value="C:endoplasmic reticulum membrane"/>
    <property type="evidence" value="ECO:0007669"/>
    <property type="project" value="UniProtKB-SubCell"/>
</dbReference>
<gene>
    <name evidence="13" type="primary">LOC116406636</name>
</gene>
<evidence type="ECO:0000256" key="4">
    <source>
        <dbReference type="ARBA" id="ARBA00010617"/>
    </source>
</evidence>
<evidence type="ECO:0000256" key="12">
    <source>
        <dbReference type="ARBA" id="ARBA00023136"/>
    </source>
</evidence>
<dbReference type="PRINTS" id="PR01957">
    <property type="entry name" value="EP450ICYP2F"/>
</dbReference>
<dbReference type="InterPro" id="IPR017972">
    <property type="entry name" value="Cyt_P450_CS"/>
</dbReference>
<sequence length="769" mass="88369">MVSLLAGEPFDPTFGFSSAGSNIICSLVFGDRFDYRNPEFLNLLYLINNSWHLMSSTWGQLLFVFPKIMQLIPGPHKKIYKNYLKLGAFVAKRLKMNKETLDPNNPRDFIDCFLIKIQQEKKNPDSHFNYETMLKTTVNVFFAGTETVGSTLRYGFLILLKHPEVEEKVQGEIDKVIGRNRSPCMDDRSKMPYTEAVIYEILRFADIVPMSVPHTVTRDIEFRGYTLPKGLNIMPLICTSQYDVTKFNNPASFDPAHFLDENMDFKKNEGFMAFSAGLEMFGVNSYTLVLVSICLIYMYLLHKQKGNLPPGPQGLPIWGNLHQLDTKDLVKSLGDMSKIYGPVFTIHLGPKPNVVLYGYKAVKEALVEQADIFSGRGEFKVVHRFTKGNGLVFSNGEKWKTLRRFALTTLRNFGMGKRGVEERIKEEAQFLMEAFKHTNQNPFDPTFFLSRAVSNVICSIVFGDRFDYGDKRFLMLLSLINESFQLMSSQWGMFYNIFPGVMKYLPGPHNQIFQNFEKIKLFLLEMLKRHEETFQQDSPRDLMDCFLLEIKKENGKPLSHFNIETLVMTSFTLFFGGTETVSTTLRYGILILMKYTNITEKIQEEIDTVIGKDRFPTMDDRSRMPYTDAVIHEIQRFASIIPLSLPHSVTQDTYFRGYKLPKGTNVIPVLSSVHTDPTKYKEPQGFNPHNFLDENNQFKNNEAFMPFSSGKRICIGESLARMELFIFFSTLLQNFTLQPTQNPERIDLKPRISGVGNVPTPYQLCAFPR</sequence>
<dbReference type="InterPro" id="IPR050182">
    <property type="entry name" value="Cytochrome_P450_fam2"/>
</dbReference>
<dbReference type="PROSITE" id="PS00086">
    <property type="entry name" value="CYTOCHROME_P450"/>
    <property type="match status" value="1"/>
</dbReference>
<comment type="cofactor">
    <cofactor evidence="1">
        <name>heme</name>
        <dbReference type="ChEBI" id="CHEBI:30413"/>
    </cofactor>
</comment>
<dbReference type="PRINTS" id="PR00385">
    <property type="entry name" value="P450"/>
</dbReference>
<dbReference type="GO" id="GO:0019825">
    <property type="term" value="F:oxygen binding"/>
    <property type="evidence" value="ECO:0007669"/>
    <property type="project" value="InterPro"/>
</dbReference>
<evidence type="ECO:0000256" key="7">
    <source>
        <dbReference type="ARBA" id="ARBA00022824"/>
    </source>
</evidence>
<reference evidence="13" key="2">
    <citation type="submission" date="2020-05" db="UniProtKB">
        <authorList>
            <consortium name="Ensembl"/>
        </authorList>
    </citation>
    <scope>IDENTIFICATION</scope>
</reference>
<reference evidence="13" key="1">
    <citation type="journal article" date="2010" name="Science">
        <title>The genome of the Western clawed frog Xenopus tropicalis.</title>
        <authorList>
            <person name="Hellsten U."/>
            <person name="Harland R.M."/>
            <person name="Gilchrist M.J."/>
            <person name="Hendrix D."/>
            <person name="Jurka J."/>
            <person name="Kapitonov V."/>
            <person name="Ovcharenko I."/>
            <person name="Putnam N.H."/>
            <person name="Shu S."/>
            <person name="Taher L."/>
            <person name="Blitz I.L."/>
            <person name="Blumberg B."/>
            <person name="Dichmann D.S."/>
            <person name="Dubchak I."/>
            <person name="Amaya E."/>
            <person name="Detter J.C."/>
            <person name="Fletcher R."/>
            <person name="Gerhard D.S."/>
            <person name="Goodstein D."/>
            <person name="Graves T."/>
            <person name="Grigoriev I.V."/>
            <person name="Grimwood J."/>
            <person name="Kawashima T."/>
            <person name="Lindquist E."/>
            <person name="Lucas S.M."/>
            <person name="Mead P.E."/>
            <person name="Mitros T."/>
            <person name="Ogino H."/>
            <person name="Ohta Y."/>
            <person name="Poliakov A.V."/>
            <person name="Pollet N."/>
            <person name="Robert J."/>
            <person name="Salamov A."/>
            <person name="Sater A.K."/>
            <person name="Schmutz J."/>
            <person name="Terry A."/>
            <person name="Vize P.D."/>
            <person name="Warren W.C."/>
            <person name="Wells D."/>
            <person name="Wills A."/>
            <person name="Wilson R.K."/>
            <person name="Zimmerman L.B."/>
            <person name="Zorn A.M."/>
            <person name="Grainger R."/>
            <person name="Grammer T."/>
            <person name="Khokha M.K."/>
            <person name="Richardson P.M."/>
            <person name="Rokhsar D.S."/>
        </authorList>
    </citation>
    <scope>NUCLEOTIDE SEQUENCE [LARGE SCALE GENOMIC DNA]</scope>
    <source>
        <strain evidence="13">Nigerian</strain>
    </source>
</reference>
<evidence type="ECO:0000256" key="2">
    <source>
        <dbReference type="ARBA" id="ARBA00004174"/>
    </source>
</evidence>
<dbReference type="Pfam" id="PF00067">
    <property type="entry name" value="p450"/>
    <property type="match status" value="2"/>
</dbReference>
<dbReference type="AlphaFoldDB" id="A0A6I8RWZ1"/>
<dbReference type="PANTHER" id="PTHR24300">
    <property type="entry name" value="CYTOCHROME P450 508A4-RELATED"/>
    <property type="match status" value="1"/>
</dbReference>
<proteinExistence type="inferred from homology"/>
<evidence type="ECO:0000256" key="8">
    <source>
        <dbReference type="ARBA" id="ARBA00022848"/>
    </source>
</evidence>
<keyword evidence="11" id="KW-0503">Monooxygenase</keyword>
<accession>A0A6I8RWZ1</accession>
<dbReference type="FunFam" id="1.10.630.10:FF:000238">
    <property type="entry name" value="Cytochrome P450 2A6"/>
    <property type="match status" value="1"/>
</dbReference>
<evidence type="ECO:0000256" key="6">
    <source>
        <dbReference type="ARBA" id="ARBA00022723"/>
    </source>
</evidence>
<protein>
    <submittedName>
        <fullName evidence="13">Cytochrome P450 2F2-like</fullName>
    </submittedName>
</protein>
<dbReference type="GO" id="GO:0004497">
    <property type="term" value="F:monooxygenase activity"/>
    <property type="evidence" value="ECO:0007669"/>
    <property type="project" value="UniProtKB-KW"/>
</dbReference>
<dbReference type="PANTHER" id="PTHR24300:SF84">
    <property type="entry name" value="CYTOCHROME P450, FAMILY 2, SUBFAMILY T, POLYPEPTIDE 4"/>
    <property type="match status" value="1"/>
</dbReference>
<dbReference type="GeneTree" id="ENSGT00940000164086"/>
<evidence type="ECO:0000256" key="5">
    <source>
        <dbReference type="ARBA" id="ARBA00022617"/>
    </source>
</evidence>
<keyword evidence="7" id="KW-0256">Endoplasmic reticulum</keyword>
<dbReference type="Gene3D" id="1.10.630.10">
    <property type="entry name" value="Cytochrome P450"/>
    <property type="match status" value="2"/>
</dbReference>
<comment type="similarity">
    <text evidence="4">Belongs to the cytochrome P450 family.</text>
</comment>
<name>A0A6I8RWZ1_XENTR</name>
<dbReference type="Bgee" id="ENSXETG00000030746">
    <property type="expression patterns" value="Expressed in liver and 1 other cell type or tissue"/>
</dbReference>
<dbReference type="SUPFAM" id="SSF48264">
    <property type="entry name" value="Cytochrome P450"/>
    <property type="match status" value="2"/>
</dbReference>
<dbReference type="GO" id="GO:0016705">
    <property type="term" value="F:oxidoreductase activity, acting on paired donors, with incorporation or reduction of molecular oxygen"/>
    <property type="evidence" value="ECO:0007669"/>
    <property type="project" value="InterPro"/>
</dbReference>
<dbReference type="PRINTS" id="PR00463">
    <property type="entry name" value="EP450I"/>
</dbReference>
<dbReference type="GO" id="GO:0005506">
    <property type="term" value="F:iron ion binding"/>
    <property type="evidence" value="ECO:0007669"/>
    <property type="project" value="InterPro"/>
</dbReference>
<comment type="subcellular location">
    <subcellularLocation>
        <location evidence="3">Endoplasmic reticulum membrane</location>
        <topology evidence="3">Peripheral membrane protein</topology>
    </subcellularLocation>
    <subcellularLocation>
        <location evidence="2">Microsome membrane</location>
        <topology evidence="2">Peripheral membrane protein</topology>
    </subcellularLocation>
</comment>
<keyword evidence="10" id="KW-0408">Iron</keyword>
<evidence type="ECO:0000256" key="9">
    <source>
        <dbReference type="ARBA" id="ARBA00023002"/>
    </source>
</evidence>
<keyword evidence="9" id="KW-0560">Oxidoreductase</keyword>
<keyword evidence="6" id="KW-0479">Metal-binding</keyword>
<dbReference type="InterPro" id="IPR001128">
    <property type="entry name" value="Cyt_P450"/>
</dbReference>
<dbReference type="InterPro" id="IPR020469">
    <property type="entry name" value="Cyt_P450_CYP2_fam"/>
</dbReference>
<keyword evidence="8" id="KW-0492">Microsome</keyword>